<proteinExistence type="predicted"/>
<gene>
    <name evidence="1" type="ORF">LCGC14_0052320</name>
</gene>
<reference evidence="1" key="1">
    <citation type="journal article" date="2015" name="Nature">
        <title>Complex archaea that bridge the gap between prokaryotes and eukaryotes.</title>
        <authorList>
            <person name="Spang A."/>
            <person name="Saw J.H."/>
            <person name="Jorgensen S.L."/>
            <person name="Zaremba-Niedzwiedzka K."/>
            <person name="Martijn J."/>
            <person name="Lind A.E."/>
            <person name="van Eijk R."/>
            <person name="Schleper C."/>
            <person name="Guy L."/>
            <person name="Ettema T.J."/>
        </authorList>
    </citation>
    <scope>NUCLEOTIDE SEQUENCE</scope>
</reference>
<sequence>MKTIIALLFTLIGYSSFAQSNLDEYKYIIVPKKFDAFKNINEYQTSTLVKYLFTGKDFNAVYDDKLPEDLKFNRCLGLSVDIKDDSSLFSTKTIINLKDCNDEVVFSSMQGISKEKQYKEAYNEAIREAMRSFNGINYTYSGKSEKNDAITVDFRNDVKKLDESKANKIIQIEKAADVVSTQKEPTVISKETEKTQYYKDNTPIESNIRKSEIEKPSFKSLEIKKPIAKDMWYAQATDNGFQLVDSTPKVRMNLLKSSADNVFMAKTDTKNGMVYQKEGNWIFEYYENDKLIQEELNIKF</sequence>
<dbReference type="EMBL" id="LAZR01000011">
    <property type="protein sequence ID" value="KKO07890.1"/>
    <property type="molecule type" value="Genomic_DNA"/>
</dbReference>
<name>A0A0F9VV05_9ZZZZ</name>
<comment type="caution">
    <text evidence="1">The sequence shown here is derived from an EMBL/GenBank/DDBJ whole genome shotgun (WGS) entry which is preliminary data.</text>
</comment>
<accession>A0A0F9VV05</accession>
<dbReference type="AlphaFoldDB" id="A0A0F9VV05"/>
<protein>
    <submittedName>
        <fullName evidence="1">Uncharacterized protein</fullName>
    </submittedName>
</protein>
<organism evidence="1">
    <name type="scientific">marine sediment metagenome</name>
    <dbReference type="NCBI Taxonomy" id="412755"/>
    <lineage>
        <taxon>unclassified sequences</taxon>
        <taxon>metagenomes</taxon>
        <taxon>ecological metagenomes</taxon>
    </lineage>
</organism>
<evidence type="ECO:0000313" key="1">
    <source>
        <dbReference type="EMBL" id="KKO07890.1"/>
    </source>
</evidence>